<dbReference type="InterPro" id="IPR036034">
    <property type="entry name" value="PDZ_sf"/>
</dbReference>
<dbReference type="SUPFAM" id="SSF50156">
    <property type="entry name" value="PDZ domain-like"/>
    <property type="match status" value="1"/>
</dbReference>
<proteinExistence type="predicted"/>
<dbReference type="EMBL" id="JAPZBS010000008">
    <property type="protein sequence ID" value="KAJ5363601.1"/>
    <property type="molecule type" value="Genomic_DNA"/>
</dbReference>
<dbReference type="InterPro" id="IPR027268">
    <property type="entry name" value="Peptidase_M4/M1_CTD_sf"/>
</dbReference>
<reference evidence="1" key="1">
    <citation type="submission" date="2022-11" db="EMBL/GenBank/DDBJ databases">
        <authorList>
            <person name="Petersen C."/>
        </authorList>
    </citation>
    <scope>NUCLEOTIDE SEQUENCE</scope>
    <source>
        <strain evidence="1">IBT 29864</strain>
    </source>
</reference>
<dbReference type="Gene3D" id="1.10.390.10">
    <property type="entry name" value="Neutral Protease Domain 2"/>
    <property type="match status" value="1"/>
</dbReference>
<dbReference type="RefSeq" id="XP_056551228.1">
    <property type="nucleotide sequence ID" value="XM_056702228.1"/>
</dbReference>
<gene>
    <name evidence="1" type="ORF">N7496_009314</name>
</gene>
<keyword evidence="2" id="KW-1185">Reference proteome</keyword>
<dbReference type="Proteomes" id="UP001147782">
    <property type="component" value="Unassembled WGS sequence"/>
</dbReference>
<dbReference type="GeneID" id="81441407"/>
<evidence type="ECO:0000313" key="2">
    <source>
        <dbReference type="Proteomes" id="UP001147782"/>
    </source>
</evidence>
<name>A0A9W9RNQ8_9EURO</name>
<dbReference type="OrthoDB" id="626167at2759"/>
<comment type="caution">
    <text evidence="1">The sequence shown here is derived from an EMBL/GenBank/DDBJ whole genome shotgun (WGS) entry which is preliminary data.</text>
</comment>
<accession>A0A9W9RNQ8</accession>
<organism evidence="1 2">
    <name type="scientific">Penicillium cataractarum</name>
    <dbReference type="NCBI Taxonomy" id="2100454"/>
    <lineage>
        <taxon>Eukaryota</taxon>
        <taxon>Fungi</taxon>
        <taxon>Dikarya</taxon>
        <taxon>Ascomycota</taxon>
        <taxon>Pezizomycotina</taxon>
        <taxon>Eurotiomycetes</taxon>
        <taxon>Eurotiomycetidae</taxon>
        <taxon>Eurotiales</taxon>
        <taxon>Aspergillaceae</taxon>
        <taxon>Penicillium</taxon>
    </lineage>
</organism>
<reference evidence="1" key="2">
    <citation type="journal article" date="2023" name="IMA Fungus">
        <title>Comparative genomic study of the Penicillium genus elucidates a diverse pangenome and 15 lateral gene transfer events.</title>
        <authorList>
            <person name="Petersen C."/>
            <person name="Sorensen T."/>
            <person name="Nielsen M.R."/>
            <person name="Sondergaard T.E."/>
            <person name="Sorensen J.L."/>
            <person name="Fitzpatrick D.A."/>
            <person name="Frisvad J.C."/>
            <person name="Nielsen K.L."/>
        </authorList>
    </citation>
    <scope>NUCLEOTIDE SEQUENCE</scope>
    <source>
        <strain evidence="1">IBT 29864</strain>
    </source>
</reference>
<protein>
    <submittedName>
        <fullName evidence="1">Trypsin-like serine typically contains c-terminal pdz domain protein</fullName>
    </submittedName>
</protein>
<evidence type="ECO:0000313" key="1">
    <source>
        <dbReference type="EMBL" id="KAJ5363601.1"/>
    </source>
</evidence>
<dbReference type="AlphaFoldDB" id="A0A9W9RNQ8"/>
<sequence length="557" mass="64171">MQLAIRPTIWLRLTPHFDSLGVSALSVRLEIFQEFPTGQPMFVFNTFLDNVPAPPLEESDVIAIDDQGALPFKFVNIPTKGRNRQQHWCPVRAVKGTLVIAYDVSARKVDKFTPVGTRIDLRRDQGGLQGVGKWFLPQLISDLTYTNVVEWRLPSNAPQETRCLWSFGEGPKAIKRVGKSDAIWDSVYMAGPIRSYPETKPEFYNSEGFSVCHWFGSLPENLDRIKGYNTELFPRMMAHFRSHDETYHVFIRKVPFGYGGTGFLSSYVLEYDETIHAASDDALTRLFTHEMVHSFSKMDHEDGGYDNAWFTEGIAEFYSALLPYRFGLRPRGYWADSINSHVRGYFTSPRINMDMHYAMKAFFDEWYVDWIAYKRGCSYLVLLDAILRRASGKFDITTLGPLDDIVIDMAQRTKRGEMIRSNEWFGYLRRFLGEGDFPFEEHFYGMIRGETLDFSMIAGHPTYRFFRCDRRILEYGLDRSSLRTRHITGVIKDSPPDRAGIKDGDVIVKASNHNQCAEDIHAKMTLVLQKGDREETIVYLPRLDQTTLSYELPQEEA</sequence>